<accession>A0A6J2Y4P3</accession>
<proteinExistence type="inferred from homology"/>
<keyword evidence="6 12" id="KW-0732">Signal</keyword>
<dbReference type="InterPro" id="IPR029058">
    <property type="entry name" value="AB_hydrolase_fold"/>
</dbReference>
<evidence type="ECO:0000256" key="12">
    <source>
        <dbReference type="SAM" id="SignalP"/>
    </source>
</evidence>
<dbReference type="GO" id="GO:0004185">
    <property type="term" value="F:serine-type carboxypeptidase activity"/>
    <property type="evidence" value="ECO:0007669"/>
    <property type="project" value="InterPro"/>
</dbReference>
<dbReference type="GO" id="GO:0006508">
    <property type="term" value="P:proteolysis"/>
    <property type="evidence" value="ECO:0007669"/>
    <property type="project" value="UniProtKB-KW"/>
</dbReference>
<dbReference type="PANTHER" id="PTHR11802">
    <property type="entry name" value="SERINE PROTEASE FAMILY S10 SERINE CARBOXYPEPTIDASE"/>
    <property type="match status" value="1"/>
</dbReference>
<dbReference type="RefSeq" id="XP_030758236.1">
    <property type="nucleotide sequence ID" value="XM_030902376.1"/>
</dbReference>
<keyword evidence="7" id="KW-0378">Hydrolase</keyword>
<evidence type="ECO:0000256" key="7">
    <source>
        <dbReference type="ARBA" id="ARBA00022801"/>
    </source>
</evidence>
<evidence type="ECO:0000256" key="5">
    <source>
        <dbReference type="ARBA" id="ARBA00022670"/>
    </source>
</evidence>
<keyword evidence="5" id="KW-0645">Protease</keyword>
<dbReference type="InParanoid" id="A0A6J2Y4P3"/>
<keyword evidence="3" id="KW-0964">Secreted</keyword>
<dbReference type="GeneID" id="115883949"/>
<name>A0A6J2Y4P3_SITOR</name>
<evidence type="ECO:0000313" key="13">
    <source>
        <dbReference type="Proteomes" id="UP000504635"/>
    </source>
</evidence>
<feature type="signal peptide" evidence="12">
    <location>
        <begin position="1"/>
        <end position="18"/>
    </location>
</feature>
<comment type="subcellular location">
    <subcellularLocation>
        <location evidence="1">Secreted</location>
    </subcellularLocation>
</comment>
<organism evidence="13 14">
    <name type="scientific">Sitophilus oryzae</name>
    <name type="common">Rice weevil</name>
    <name type="synonym">Curculio oryzae</name>
    <dbReference type="NCBI Taxonomy" id="7048"/>
    <lineage>
        <taxon>Eukaryota</taxon>
        <taxon>Metazoa</taxon>
        <taxon>Ecdysozoa</taxon>
        <taxon>Arthropoda</taxon>
        <taxon>Hexapoda</taxon>
        <taxon>Insecta</taxon>
        <taxon>Pterygota</taxon>
        <taxon>Neoptera</taxon>
        <taxon>Endopterygota</taxon>
        <taxon>Coleoptera</taxon>
        <taxon>Polyphaga</taxon>
        <taxon>Cucujiformia</taxon>
        <taxon>Curculionidae</taxon>
        <taxon>Dryophthorinae</taxon>
        <taxon>Sitophilus</taxon>
    </lineage>
</organism>
<evidence type="ECO:0000256" key="10">
    <source>
        <dbReference type="ARBA" id="ARBA00070242"/>
    </source>
</evidence>
<evidence type="ECO:0000256" key="6">
    <source>
        <dbReference type="ARBA" id="ARBA00022729"/>
    </source>
</evidence>
<dbReference type="PRINTS" id="PR00724">
    <property type="entry name" value="CRBOXYPTASEC"/>
</dbReference>
<evidence type="ECO:0000256" key="1">
    <source>
        <dbReference type="ARBA" id="ARBA00004613"/>
    </source>
</evidence>
<dbReference type="KEGG" id="soy:115883949"/>
<dbReference type="GO" id="GO:0005576">
    <property type="term" value="C:extracellular region"/>
    <property type="evidence" value="ECO:0007669"/>
    <property type="project" value="UniProtKB-SubCell"/>
</dbReference>
<dbReference type="Gene3D" id="3.40.50.1820">
    <property type="entry name" value="alpha/beta hydrolase"/>
    <property type="match status" value="1"/>
</dbReference>
<keyword evidence="4" id="KW-0121">Carboxypeptidase</keyword>
<comment type="similarity">
    <text evidence="2">Belongs to the peptidase S10 family.</text>
</comment>
<dbReference type="SUPFAM" id="SSF53474">
    <property type="entry name" value="alpha/beta-Hydrolases"/>
    <property type="match status" value="1"/>
</dbReference>
<gene>
    <name evidence="14" type="primary">LOC115883949</name>
</gene>
<evidence type="ECO:0000256" key="4">
    <source>
        <dbReference type="ARBA" id="ARBA00022645"/>
    </source>
</evidence>
<feature type="chain" id="PRO_5027011515" description="Retinoid-inducible serine carboxypeptidase" evidence="12">
    <location>
        <begin position="19"/>
        <end position="466"/>
    </location>
</feature>
<dbReference type="FunFam" id="3.40.50.1820:FF:000075">
    <property type="entry name" value="Carboxypeptidase"/>
    <property type="match status" value="1"/>
</dbReference>
<keyword evidence="13" id="KW-1185">Reference proteome</keyword>
<evidence type="ECO:0000256" key="3">
    <source>
        <dbReference type="ARBA" id="ARBA00022525"/>
    </source>
</evidence>
<dbReference type="InterPro" id="IPR001563">
    <property type="entry name" value="Peptidase_S10"/>
</dbReference>
<dbReference type="OrthoDB" id="443318at2759"/>
<dbReference type="Proteomes" id="UP000504635">
    <property type="component" value="Unplaced"/>
</dbReference>
<sequence>MVLRYFLFLFFCSATIYAARKPGFGSTQQNWGFVPINEKADMFWWLYYTTSTDDYVQKPLVIWLQGGPGGSSTGIGNFEEVGPMNSKQEQRDVHWIEHVNVLFVDNPVGTGFSYVKDSDTSYFAKDNTAIAQDFLVFLKGFLQENTEFQEVPIYIFGQSYGGKMAADIALLLHEESKVRNITCNLTGIALGDSWISPIDSLTSWPSYLYNLGFLDFDDFLQLKNMTEFIREELSTGDYSRATLYFRATQYVINMLTTVDYYNVLSEQIKQNDLKHGDWFHSNLTRTDKNILRDIMPNDLFSNIINNKETKNLESDEDDVLSTLMNGPVRETLNITAIADHSDHQWGDQSDLVFEAVNLDFMKPVTEVIEKLLNETDIEISVYNGQLDLIVDTPGTLTWVNNLKWINKDQWVASNRTPIIVDKVYEGYEKRYDKFNFYWVHRAGHMVPTDNPRTMSYILKQIAHIGD</sequence>
<evidence type="ECO:0000313" key="14">
    <source>
        <dbReference type="RefSeq" id="XP_030758236.1"/>
    </source>
</evidence>
<dbReference type="PANTHER" id="PTHR11802:SF3">
    <property type="entry name" value="RETINOID-INDUCIBLE SERINE CARBOXYPEPTIDASE"/>
    <property type="match status" value="1"/>
</dbReference>
<evidence type="ECO:0000256" key="8">
    <source>
        <dbReference type="ARBA" id="ARBA00023180"/>
    </source>
</evidence>
<reference evidence="14" key="1">
    <citation type="submission" date="2025-08" db="UniProtKB">
        <authorList>
            <consortium name="RefSeq"/>
        </authorList>
    </citation>
    <scope>IDENTIFICATION</scope>
    <source>
        <tissue evidence="14">Gonads</tissue>
    </source>
</reference>
<evidence type="ECO:0000256" key="11">
    <source>
        <dbReference type="ARBA" id="ARBA00077736"/>
    </source>
</evidence>
<evidence type="ECO:0000256" key="2">
    <source>
        <dbReference type="ARBA" id="ARBA00009431"/>
    </source>
</evidence>
<comment type="function">
    <text evidence="9">May be involved in vascular wall and kidney homeostasis.</text>
</comment>
<protein>
    <recommendedName>
        <fullName evidence="10">Retinoid-inducible serine carboxypeptidase</fullName>
    </recommendedName>
    <alternativeName>
        <fullName evidence="11">Serine carboxypeptidase 1</fullName>
    </alternativeName>
</protein>
<evidence type="ECO:0000256" key="9">
    <source>
        <dbReference type="ARBA" id="ARBA00055847"/>
    </source>
</evidence>
<dbReference type="Pfam" id="PF00450">
    <property type="entry name" value="Peptidase_S10"/>
    <property type="match status" value="1"/>
</dbReference>
<keyword evidence="8" id="KW-0325">Glycoprotein</keyword>
<dbReference type="AlphaFoldDB" id="A0A6J2Y4P3"/>